<comment type="caution">
    <text evidence="4">The sequence shown here is derived from an EMBL/GenBank/DDBJ whole genome shotgun (WGS) entry which is preliminary data.</text>
</comment>
<feature type="domain" description="HIRAN" evidence="3">
    <location>
        <begin position="29"/>
        <end position="126"/>
    </location>
</feature>
<evidence type="ECO:0000256" key="1">
    <source>
        <dbReference type="ARBA" id="ARBA00022723"/>
    </source>
</evidence>
<gene>
    <name evidence="4" type="ORF">H9660_05470</name>
</gene>
<dbReference type="RefSeq" id="WP_191749348.1">
    <property type="nucleotide sequence ID" value="NZ_JACSQZ010000013.1"/>
</dbReference>
<dbReference type="Proteomes" id="UP000640335">
    <property type="component" value="Unassembled WGS sequence"/>
</dbReference>
<sequence>MSSSLTKYNGGLANIIDKGGLSLPFETNIYLQTVLVAGINYYIKEGFSLLEGEKLILKRESDNKYDDYAISIYTEKNEKIGYIAKRNNKVFARLMDAGKILYAEVRTINYYFEKIDEIWIRIYLKDI</sequence>
<evidence type="ECO:0000313" key="5">
    <source>
        <dbReference type="Proteomes" id="UP000640335"/>
    </source>
</evidence>
<protein>
    <submittedName>
        <fullName evidence="4">HIRAN domain-containing protein</fullName>
    </submittedName>
</protein>
<keyword evidence="1" id="KW-0479">Metal-binding</keyword>
<dbReference type="Pfam" id="PF08797">
    <property type="entry name" value="HIRAN"/>
    <property type="match status" value="1"/>
</dbReference>
<name>A0ABR8Q2E6_9CLOT</name>
<dbReference type="EMBL" id="JACSQZ010000013">
    <property type="protein sequence ID" value="MBD7914588.1"/>
    <property type="molecule type" value="Genomic_DNA"/>
</dbReference>
<accession>A0ABR8Q2E6</accession>
<dbReference type="InterPro" id="IPR014905">
    <property type="entry name" value="HIRAN"/>
</dbReference>
<keyword evidence="5" id="KW-1185">Reference proteome</keyword>
<keyword evidence="2" id="KW-0378">Hydrolase</keyword>
<evidence type="ECO:0000259" key="3">
    <source>
        <dbReference type="SMART" id="SM00910"/>
    </source>
</evidence>
<reference evidence="4 5" key="1">
    <citation type="submission" date="2020-08" db="EMBL/GenBank/DDBJ databases">
        <title>A Genomic Blueprint of the Chicken Gut Microbiome.</title>
        <authorList>
            <person name="Gilroy R."/>
            <person name="Ravi A."/>
            <person name="Getino M."/>
            <person name="Pursley I."/>
            <person name="Horton D.L."/>
            <person name="Alikhan N.-F."/>
            <person name="Baker D."/>
            <person name="Gharbi K."/>
            <person name="Hall N."/>
            <person name="Watson M."/>
            <person name="Adriaenssens E.M."/>
            <person name="Foster-Nyarko E."/>
            <person name="Jarju S."/>
            <person name="Secka A."/>
            <person name="Antonio M."/>
            <person name="Oren A."/>
            <person name="Chaudhuri R."/>
            <person name="La Ragione R.M."/>
            <person name="Hildebrand F."/>
            <person name="Pallen M.J."/>
        </authorList>
    </citation>
    <scope>NUCLEOTIDE SEQUENCE [LARGE SCALE GENOMIC DNA]</scope>
    <source>
        <strain evidence="4 5">Sa3CUN1</strain>
    </source>
</reference>
<proteinExistence type="predicted"/>
<organism evidence="4 5">
    <name type="scientific">Clostridium gallinarum</name>
    <dbReference type="NCBI Taxonomy" id="2762246"/>
    <lineage>
        <taxon>Bacteria</taxon>
        <taxon>Bacillati</taxon>
        <taxon>Bacillota</taxon>
        <taxon>Clostridia</taxon>
        <taxon>Eubacteriales</taxon>
        <taxon>Clostridiaceae</taxon>
        <taxon>Clostridium</taxon>
    </lineage>
</organism>
<dbReference type="SMART" id="SM00910">
    <property type="entry name" value="HIRAN"/>
    <property type="match status" value="1"/>
</dbReference>
<evidence type="ECO:0000256" key="2">
    <source>
        <dbReference type="ARBA" id="ARBA00022801"/>
    </source>
</evidence>
<dbReference type="Gene3D" id="3.30.70.2330">
    <property type="match status" value="1"/>
</dbReference>
<evidence type="ECO:0000313" key="4">
    <source>
        <dbReference type="EMBL" id="MBD7914588.1"/>
    </source>
</evidence>